<comment type="caution">
    <text evidence="2">The sequence shown here is derived from an EMBL/GenBank/DDBJ whole genome shotgun (WGS) entry which is preliminary data.</text>
</comment>
<feature type="region of interest" description="Disordered" evidence="1">
    <location>
        <begin position="1"/>
        <end position="44"/>
    </location>
</feature>
<feature type="compositionally biased region" description="Low complexity" evidence="1">
    <location>
        <begin position="18"/>
        <end position="30"/>
    </location>
</feature>
<proteinExistence type="predicted"/>
<gene>
    <name evidence="2" type="ORF">CCHR01_15624</name>
</gene>
<sequence length="116" mass="11722">MSCAHLPEATRTTERGAPFGKSGSHSGSGPPLRPHCNCGDGSSVVPQAAVRSPADALNARRWPVEGAAASHKQCVDRGRAGSASSSLLSDLSEANGANEAGSQQGVCWVLDALKAA</sequence>
<name>A0AAD9E8I7_9PEZI</name>
<accession>A0AAD9E8I7</accession>
<evidence type="ECO:0000256" key="1">
    <source>
        <dbReference type="SAM" id="MobiDB-lite"/>
    </source>
</evidence>
<keyword evidence="3" id="KW-1185">Reference proteome</keyword>
<dbReference type="Proteomes" id="UP001243330">
    <property type="component" value="Unassembled WGS sequence"/>
</dbReference>
<evidence type="ECO:0000313" key="3">
    <source>
        <dbReference type="Proteomes" id="UP001243330"/>
    </source>
</evidence>
<evidence type="ECO:0000313" key="2">
    <source>
        <dbReference type="EMBL" id="KAK1841754.1"/>
    </source>
</evidence>
<feature type="region of interest" description="Disordered" evidence="1">
    <location>
        <begin position="67"/>
        <end position="86"/>
    </location>
</feature>
<dbReference type="EMBL" id="JAQOWY010000459">
    <property type="protein sequence ID" value="KAK1841754.1"/>
    <property type="molecule type" value="Genomic_DNA"/>
</dbReference>
<organism evidence="2 3">
    <name type="scientific">Colletotrichum chrysophilum</name>
    <dbReference type="NCBI Taxonomy" id="1836956"/>
    <lineage>
        <taxon>Eukaryota</taxon>
        <taxon>Fungi</taxon>
        <taxon>Dikarya</taxon>
        <taxon>Ascomycota</taxon>
        <taxon>Pezizomycotina</taxon>
        <taxon>Sordariomycetes</taxon>
        <taxon>Hypocreomycetidae</taxon>
        <taxon>Glomerellales</taxon>
        <taxon>Glomerellaceae</taxon>
        <taxon>Colletotrichum</taxon>
        <taxon>Colletotrichum gloeosporioides species complex</taxon>
    </lineage>
</organism>
<dbReference type="AlphaFoldDB" id="A0AAD9E8I7"/>
<protein>
    <submittedName>
        <fullName evidence="2">Uncharacterized protein</fullName>
    </submittedName>
</protein>
<reference evidence="2" key="1">
    <citation type="submission" date="2023-01" db="EMBL/GenBank/DDBJ databases">
        <title>Colletotrichum chrysophilum M932 genome sequence.</title>
        <authorList>
            <person name="Baroncelli R."/>
        </authorList>
    </citation>
    <scope>NUCLEOTIDE SEQUENCE</scope>
    <source>
        <strain evidence="2">M932</strain>
    </source>
</reference>